<evidence type="ECO:0000313" key="1">
    <source>
        <dbReference type="EMBL" id="NYJ73552.1"/>
    </source>
</evidence>
<dbReference type="Proteomes" id="UP000571817">
    <property type="component" value="Unassembled WGS sequence"/>
</dbReference>
<evidence type="ECO:0000313" key="2">
    <source>
        <dbReference type="Proteomes" id="UP000571817"/>
    </source>
</evidence>
<dbReference type="EMBL" id="JACCFW010000001">
    <property type="protein sequence ID" value="NYJ73552.1"/>
    <property type="molecule type" value="Genomic_DNA"/>
</dbReference>
<gene>
    <name evidence="1" type="ORF">HNR15_000515</name>
</gene>
<protein>
    <submittedName>
        <fullName evidence="1">Uncharacterized protein</fullName>
    </submittedName>
</protein>
<reference evidence="1 2" key="1">
    <citation type="submission" date="2020-07" db="EMBL/GenBank/DDBJ databases">
        <title>Sequencing the genomes of 1000 actinobacteria strains.</title>
        <authorList>
            <person name="Klenk H.-P."/>
        </authorList>
    </citation>
    <scope>NUCLEOTIDE SEQUENCE [LARGE SCALE GENOMIC DNA]</scope>
    <source>
        <strain evidence="1 2">DSM 29531</strain>
    </source>
</reference>
<keyword evidence="2" id="KW-1185">Reference proteome</keyword>
<accession>A0A853D8M4</accession>
<organism evidence="1 2">
    <name type="scientific">Allobranchiibius huperziae</name>
    <dbReference type="NCBI Taxonomy" id="1874116"/>
    <lineage>
        <taxon>Bacteria</taxon>
        <taxon>Bacillati</taxon>
        <taxon>Actinomycetota</taxon>
        <taxon>Actinomycetes</taxon>
        <taxon>Micrococcales</taxon>
        <taxon>Dermacoccaceae</taxon>
        <taxon>Allobranchiibius</taxon>
    </lineage>
</organism>
<dbReference type="InterPro" id="IPR027417">
    <property type="entry name" value="P-loop_NTPase"/>
</dbReference>
<dbReference type="SUPFAM" id="SSF52540">
    <property type="entry name" value="P-loop containing nucleoside triphosphate hydrolases"/>
    <property type="match status" value="1"/>
</dbReference>
<sequence length="195" mass="21800">MLLLVTGSSCSGKTTAARLCADLPHLAVHDSDEHGVPSDADTAWRQRDLRRWVQEATRLERTGTDLLLTGQSPIGELLAVPEADRLATAVLLMDVEDRTRWRRLEERDPGKWSREEKRAFVGWARWHRAHAVDAAFHPEVLTEGAAAGMRWDRWLPGAGTGPSWMVEVIDTTEQDVTTTAAALRDWVTLQRSQNG</sequence>
<dbReference type="Gene3D" id="3.40.50.300">
    <property type="entry name" value="P-loop containing nucleotide triphosphate hydrolases"/>
    <property type="match status" value="1"/>
</dbReference>
<dbReference type="AlphaFoldDB" id="A0A853D8M4"/>
<comment type="caution">
    <text evidence="1">The sequence shown here is derived from an EMBL/GenBank/DDBJ whole genome shotgun (WGS) entry which is preliminary data.</text>
</comment>
<name>A0A853D8M4_9MICO</name>
<dbReference type="RefSeq" id="WP_179478884.1">
    <property type="nucleotide sequence ID" value="NZ_JACCFW010000001.1"/>
</dbReference>
<proteinExistence type="predicted"/>